<comment type="subcellular location">
    <subcellularLocation>
        <location evidence="1">Mitochondrion</location>
    </subcellularLocation>
</comment>
<evidence type="ECO:0000256" key="5">
    <source>
        <dbReference type="ARBA" id="ARBA00023274"/>
    </source>
</evidence>
<evidence type="ECO:0000256" key="4">
    <source>
        <dbReference type="ARBA" id="ARBA00023128"/>
    </source>
</evidence>
<dbReference type="EMBL" id="CAJVPQ010000420">
    <property type="protein sequence ID" value="CAG8479828.1"/>
    <property type="molecule type" value="Genomic_DNA"/>
</dbReference>
<keyword evidence="5" id="KW-0687">Ribonucleoprotein</keyword>
<organism evidence="7 8">
    <name type="scientific">Funneliformis caledonium</name>
    <dbReference type="NCBI Taxonomy" id="1117310"/>
    <lineage>
        <taxon>Eukaryota</taxon>
        <taxon>Fungi</taxon>
        <taxon>Fungi incertae sedis</taxon>
        <taxon>Mucoromycota</taxon>
        <taxon>Glomeromycotina</taxon>
        <taxon>Glomeromycetes</taxon>
        <taxon>Glomerales</taxon>
        <taxon>Glomeraceae</taxon>
        <taxon>Funneliformis</taxon>
    </lineage>
</organism>
<evidence type="ECO:0000256" key="2">
    <source>
        <dbReference type="ARBA" id="ARBA00005677"/>
    </source>
</evidence>
<reference evidence="7" key="1">
    <citation type="submission" date="2021-06" db="EMBL/GenBank/DDBJ databases">
        <authorList>
            <person name="Kallberg Y."/>
            <person name="Tangrot J."/>
            <person name="Rosling A."/>
        </authorList>
    </citation>
    <scope>NUCLEOTIDE SEQUENCE</scope>
    <source>
        <strain evidence="7">UK204</strain>
    </source>
</reference>
<evidence type="ECO:0000256" key="6">
    <source>
        <dbReference type="ARBA" id="ARBA00035191"/>
    </source>
</evidence>
<dbReference type="PANTHER" id="PTHR13477">
    <property type="entry name" value="MITOCHONDRIAL 39S RIBOSOMAL PROTEIN L49"/>
    <property type="match status" value="1"/>
</dbReference>
<dbReference type="PANTHER" id="PTHR13477:SF0">
    <property type="entry name" value="LARGE RIBOSOMAL SUBUNIT PROTEIN ML49"/>
    <property type="match status" value="1"/>
</dbReference>
<keyword evidence="8" id="KW-1185">Reference proteome</keyword>
<dbReference type="GO" id="GO:0006412">
    <property type="term" value="P:translation"/>
    <property type="evidence" value="ECO:0007669"/>
    <property type="project" value="InterPro"/>
</dbReference>
<evidence type="ECO:0000313" key="8">
    <source>
        <dbReference type="Proteomes" id="UP000789570"/>
    </source>
</evidence>
<proteinExistence type="inferred from homology"/>
<comment type="similarity">
    <text evidence="2">Belongs to the mitochondrion-specific ribosomal protein mL49 family.</text>
</comment>
<protein>
    <recommendedName>
        <fullName evidence="6">Large ribosomal subunit protein mL49</fullName>
    </recommendedName>
</protein>
<dbReference type="Gene3D" id="3.30.780.10">
    <property type="entry name" value="SUI1-like domain"/>
    <property type="match status" value="1"/>
</dbReference>
<dbReference type="AlphaFoldDB" id="A0A9N8W7N4"/>
<dbReference type="GO" id="GO:0003735">
    <property type="term" value="F:structural constituent of ribosome"/>
    <property type="evidence" value="ECO:0007669"/>
    <property type="project" value="InterPro"/>
</dbReference>
<dbReference type="GO" id="GO:0005762">
    <property type="term" value="C:mitochondrial large ribosomal subunit"/>
    <property type="evidence" value="ECO:0007669"/>
    <property type="project" value="TreeGrafter"/>
</dbReference>
<dbReference type="Pfam" id="PF05046">
    <property type="entry name" value="Img2"/>
    <property type="match status" value="1"/>
</dbReference>
<dbReference type="InterPro" id="IPR007740">
    <property type="entry name" value="Ribosomal_mL49"/>
</dbReference>
<evidence type="ECO:0000313" key="7">
    <source>
        <dbReference type="EMBL" id="CAG8479828.1"/>
    </source>
</evidence>
<evidence type="ECO:0000256" key="3">
    <source>
        <dbReference type="ARBA" id="ARBA00022980"/>
    </source>
</evidence>
<sequence>MKELPVYVDIKNGRTRVLTEISRVEGDVEELCNDIRKELFYESQEKNLVRVNHTNNHVIIKGRHGFMVKEWLAKKGF</sequence>
<name>A0A9N8W7N4_9GLOM</name>
<keyword evidence="4" id="KW-0496">Mitochondrion</keyword>
<comment type="caution">
    <text evidence="7">The sequence shown here is derived from an EMBL/GenBank/DDBJ whole genome shotgun (WGS) entry which is preliminary data.</text>
</comment>
<keyword evidence="3" id="KW-0689">Ribosomal protein</keyword>
<gene>
    <name evidence="7" type="ORF">FCALED_LOCUS2649</name>
</gene>
<accession>A0A9N8W7N4</accession>
<evidence type="ECO:0000256" key="1">
    <source>
        <dbReference type="ARBA" id="ARBA00004173"/>
    </source>
</evidence>
<dbReference type="OrthoDB" id="19439at2759"/>
<dbReference type="Proteomes" id="UP000789570">
    <property type="component" value="Unassembled WGS sequence"/>
</dbReference>